<accession>A0A6J5F3J6</accession>
<dbReference type="EMBL" id="CADIKH010000072">
    <property type="protein sequence ID" value="CAB3773318.1"/>
    <property type="molecule type" value="Genomic_DNA"/>
</dbReference>
<keyword evidence="2" id="KW-1185">Reference proteome</keyword>
<name>A0A6J5F3J6_9BURK</name>
<evidence type="ECO:0000313" key="2">
    <source>
        <dbReference type="Proteomes" id="UP000494363"/>
    </source>
</evidence>
<dbReference type="Proteomes" id="UP000494363">
    <property type="component" value="Unassembled WGS sequence"/>
</dbReference>
<organism evidence="1 2">
    <name type="scientific">Paraburkholderia humisilvae</name>
    <dbReference type="NCBI Taxonomy" id="627669"/>
    <lineage>
        <taxon>Bacteria</taxon>
        <taxon>Pseudomonadati</taxon>
        <taxon>Pseudomonadota</taxon>
        <taxon>Betaproteobacteria</taxon>
        <taxon>Burkholderiales</taxon>
        <taxon>Burkholderiaceae</taxon>
        <taxon>Paraburkholderia</taxon>
    </lineage>
</organism>
<reference evidence="1 2" key="1">
    <citation type="submission" date="2020-04" db="EMBL/GenBank/DDBJ databases">
        <authorList>
            <person name="De Canck E."/>
        </authorList>
    </citation>
    <scope>NUCLEOTIDE SEQUENCE [LARGE SCALE GENOMIC DNA]</scope>
    <source>
        <strain evidence="1 2">LMG 29542</strain>
    </source>
</reference>
<gene>
    <name evidence="1" type="ORF">LMG29542_07189</name>
</gene>
<evidence type="ECO:0000313" key="1">
    <source>
        <dbReference type="EMBL" id="CAB3773318.1"/>
    </source>
</evidence>
<protein>
    <submittedName>
        <fullName evidence="1">Uncharacterized protein</fullName>
    </submittedName>
</protein>
<sequence>MSPWLHTSLFPATHAQVGYADGTAGLVTSLVGGRDNDVCDFTSHFTDALNFRRVQGVKPVFVLWSLAANTPCPPEPHAQLYLPFGRRAGQLAFDVTQQPSQYRTLTLDYTTQTLELLRVRIAARATTQKFALAFVGLLQVQAGASCQLHKPGARHAQQTTVGRIGDRLLLHGGVDNHPLEFARRDRLHLHCGGDRRRQQFLDTRFAQGLPEAN</sequence>
<dbReference type="AlphaFoldDB" id="A0A6J5F3J6"/>
<proteinExistence type="predicted"/>